<evidence type="ECO:0000313" key="2">
    <source>
        <dbReference type="EMBL" id="RAP03152.1"/>
    </source>
</evidence>
<dbReference type="PANTHER" id="PTHR35337:SF1">
    <property type="entry name" value="SLR1478 PROTEIN"/>
    <property type="match status" value="1"/>
</dbReference>
<feature type="transmembrane region" description="Helical" evidence="1">
    <location>
        <begin position="173"/>
        <end position="190"/>
    </location>
</feature>
<feature type="transmembrane region" description="Helical" evidence="1">
    <location>
        <begin position="21"/>
        <end position="42"/>
    </location>
</feature>
<keyword evidence="1" id="KW-1133">Transmembrane helix</keyword>
<dbReference type="EMBL" id="NGJK01000042">
    <property type="protein sequence ID" value="RAP03152.1"/>
    <property type="molecule type" value="Genomic_DNA"/>
</dbReference>
<dbReference type="PANTHER" id="PTHR35337">
    <property type="entry name" value="SLR1478 PROTEIN"/>
    <property type="match status" value="1"/>
</dbReference>
<evidence type="ECO:0008006" key="4">
    <source>
        <dbReference type="Google" id="ProtNLM"/>
    </source>
</evidence>
<dbReference type="Pfam" id="PF01944">
    <property type="entry name" value="SpoIIM"/>
    <property type="match status" value="1"/>
</dbReference>
<dbReference type="InterPro" id="IPR002798">
    <property type="entry name" value="SpoIIM-like"/>
</dbReference>
<dbReference type="AlphaFoldDB" id="A0A328PYY5"/>
<reference evidence="2 3" key="1">
    <citation type="submission" date="2017-05" db="EMBL/GenBank/DDBJ databases">
        <title>Host range expansion of the Methanosphaera genus to humans and monogastric animals involves recent and extensive reduction in genome content.</title>
        <authorList>
            <person name="Hoedt E.C."/>
            <person name="Volmer J.G."/>
            <person name="Parks D.H."/>
            <person name="Rosewarne C.P."/>
            <person name="Denman S.E."/>
            <person name="Mcsweeney C.S."/>
            <person name="O Cuiv P."/>
            <person name="Hugenholtz P."/>
            <person name="Tyson G.W."/>
            <person name="Morrison M."/>
        </authorList>
    </citation>
    <scope>NUCLEOTIDE SEQUENCE [LARGE SCALE GENOMIC DNA]</scope>
    <source>
        <strain evidence="2 3">PA5</strain>
    </source>
</reference>
<proteinExistence type="predicted"/>
<gene>
    <name evidence="2" type="ORF">CA615_03820</name>
</gene>
<accession>A0A328PYY5</accession>
<evidence type="ECO:0000313" key="3">
    <source>
        <dbReference type="Proteomes" id="UP000248557"/>
    </source>
</evidence>
<dbReference type="Proteomes" id="UP000248557">
    <property type="component" value="Unassembled WGS sequence"/>
</dbReference>
<evidence type="ECO:0000256" key="1">
    <source>
        <dbReference type="SAM" id="Phobius"/>
    </source>
</evidence>
<protein>
    <recommendedName>
        <fullName evidence="4">Stage II sporulation protein M</fullName>
    </recommendedName>
</protein>
<comment type="caution">
    <text evidence="2">The sequence shown here is derived from an EMBL/GenBank/DDBJ whole genome shotgun (WGS) entry which is preliminary data.</text>
</comment>
<keyword evidence="1" id="KW-0472">Membrane</keyword>
<organism evidence="2 3">
    <name type="scientific">Methanosphaera stadtmanae</name>
    <dbReference type="NCBI Taxonomy" id="2317"/>
    <lineage>
        <taxon>Archaea</taxon>
        <taxon>Methanobacteriati</taxon>
        <taxon>Methanobacteriota</taxon>
        <taxon>Methanomada group</taxon>
        <taxon>Methanobacteria</taxon>
        <taxon>Methanobacteriales</taxon>
        <taxon>Methanobacteriaceae</taxon>
        <taxon>Methanosphaera</taxon>
    </lineage>
</organism>
<sequence length="204" mass="23295">MLLNLKEIFTIDYIKSYISRNANYFIISIIIFLISALLGFYFNNYFNNILPDHFRMATSIIDEISVDFRDIFIHNIFIDLSVVFNGFLFSIDSIITTVLNGVLLGYAFSRVNTILFVVGITPHGIFEIPSSIIAMGGSLIATRWEIHMLNSIISKKHTFREEFKKYKYMLKDILATVIYVFILLIIAAAIESTITPLLLSIVSV</sequence>
<keyword evidence="1" id="KW-0812">Transmembrane</keyword>
<name>A0A328PYY5_9EURY</name>